<dbReference type="SUPFAM" id="SSF48295">
    <property type="entry name" value="TrpR-like"/>
    <property type="match status" value="1"/>
</dbReference>
<dbReference type="Proteomes" id="UP001317001">
    <property type="component" value="Chromosome"/>
</dbReference>
<evidence type="ECO:0000313" key="2">
    <source>
        <dbReference type="Proteomes" id="UP001317001"/>
    </source>
</evidence>
<dbReference type="RefSeq" id="WP_257500229.1">
    <property type="nucleotide sequence ID" value="NZ_CP102382.1"/>
</dbReference>
<reference evidence="1 2" key="1">
    <citation type="submission" date="2022-08" db="EMBL/GenBank/DDBJ databases">
        <title>Myroides zhujiangensis sp. nov., a novel bacterium isolated from sediment in the Pearl River Estuary.</title>
        <authorList>
            <person name="Cui L."/>
        </authorList>
    </citation>
    <scope>NUCLEOTIDE SEQUENCE [LARGE SCALE GENOMIC DNA]</scope>
    <source>
        <strain evidence="1 2">SCSIO 72103</strain>
    </source>
</reference>
<keyword evidence="2" id="KW-1185">Reference proteome</keyword>
<gene>
    <name evidence="1" type="ORF">NPX36_04555</name>
</gene>
<accession>A0ABY5NUP0</accession>
<proteinExistence type="predicted"/>
<evidence type="ECO:0000313" key="1">
    <source>
        <dbReference type="EMBL" id="UUV22312.1"/>
    </source>
</evidence>
<organism evidence="1 2">
    <name type="scientific">Paenimyroides aestuarii</name>
    <dbReference type="NCBI Taxonomy" id="2968490"/>
    <lineage>
        <taxon>Bacteria</taxon>
        <taxon>Pseudomonadati</taxon>
        <taxon>Bacteroidota</taxon>
        <taxon>Flavobacteriia</taxon>
        <taxon>Flavobacteriales</taxon>
        <taxon>Flavobacteriaceae</taxon>
        <taxon>Paenimyroides</taxon>
    </lineage>
</organism>
<sequence>MDKKIQNRSIVPNYKKIYVDLLEKKYPHKKNDCAAFLSKEKLTSMDVLLLNDLIFGKKIKEQQDINQKYKSYDAASIEKILNYQKKHNLNDSELALHFKLSRNTVAKWKKIFQQQTAER</sequence>
<name>A0ABY5NUP0_9FLAO</name>
<dbReference type="EMBL" id="CP102382">
    <property type="protein sequence ID" value="UUV22312.1"/>
    <property type="molecule type" value="Genomic_DNA"/>
</dbReference>
<protein>
    <submittedName>
        <fullName evidence="1">Helix-turn-helix domain-containing protein</fullName>
    </submittedName>
</protein>
<dbReference type="InterPro" id="IPR010921">
    <property type="entry name" value="Trp_repressor/repl_initiator"/>
</dbReference>